<accession>A0A9R0JSK7</accession>
<sequence length="122" mass="13933">MYMRLRLVEGLPVDVADHTRSSCFPSSSFSSFSSSNLDTESTASFFQDNNKTLGRMIGFRQRNRRSDLYSRHTFERADTPNTLSNRSPSEHRDELGMKMCDGICIPLCLVAKMRKNKDGSKR</sequence>
<dbReference type="PANTHER" id="PTHR33544:SF14">
    <property type="entry name" value="PROTEIN, PUTATIVE-RELATED"/>
    <property type="match status" value="1"/>
</dbReference>
<dbReference type="KEGG" id="soe:110784882"/>
<dbReference type="Proteomes" id="UP000813463">
    <property type="component" value="Chromosome 6"/>
</dbReference>
<evidence type="ECO:0000313" key="3">
    <source>
        <dbReference type="RefSeq" id="XP_021845025.2"/>
    </source>
</evidence>
<reference evidence="3" key="2">
    <citation type="submission" date="2025-08" db="UniProtKB">
        <authorList>
            <consortium name="RefSeq"/>
        </authorList>
    </citation>
    <scope>IDENTIFICATION</scope>
    <source>
        <tissue evidence="3">Leaf</tissue>
    </source>
</reference>
<protein>
    <submittedName>
        <fullName evidence="3">Uncharacterized protein</fullName>
    </submittedName>
</protein>
<dbReference type="PANTHER" id="PTHR33544">
    <property type="entry name" value="DUF4005 DOMAIN-CONTAINING PROTEIN-RELATED"/>
    <property type="match status" value="1"/>
</dbReference>
<keyword evidence="2" id="KW-1185">Reference proteome</keyword>
<evidence type="ECO:0000256" key="1">
    <source>
        <dbReference type="SAM" id="MobiDB-lite"/>
    </source>
</evidence>
<organism evidence="2 3">
    <name type="scientific">Spinacia oleracea</name>
    <name type="common">Spinach</name>
    <dbReference type="NCBI Taxonomy" id="3562"/>
    <lineage>
        <taxon>Eukaryota</taxon>
        <taxon>Viridiplantae</taxon>
        <taxon>Streptophyta</taxon>
        <taxon>Embryophyta</taxon>
        <taxon>Tracheophyta</taxon>
        <taxon>Spermatophyta</taxon>
        <taxon>Magnoliopsida</taxon>
        <taxon>eudicotyledons</taxon>
        <taxon>Gunneridae</taxon>
        <taxon>Pentapetalae</taxon>
        <taxon>Caryophyllales</taxon>
        <taxon>Chenopodiaceae</taxon>
        <taxon>Chenopodioideae</taxon>
        <taxon>Anserineae</taxon>
        <taxon>Spinacia</taxon>
    </lineage>
</organism>
<feature type="region of interest" description="Disordered" evidence="1">
    <location>
        <begin position="70"/>
        <end position="91"/>
    </location>
</feature>
<dbReference type="RefSeq" id="XP_021845025.2">
    <property type="nucleotide sequence ID" value="XM_021989333.2"/>
</dbReference>
<dbReference type="InterPro" id="IPR040344">
    <property type="entry name" value="At3g17950-like"/>
</dbReference>
<proteinExistence type="predicted"/>
<gene>
    <name evidence="3" type="primary">LOC110784882</name>
</gene>
<dbReference type="GeneID" id="110784882"/>
<reference evidence="2" key="1">
    <citation type="journal article" date="2021" name="Nat. Commun.">
        <title>Genomic analyses provide insights into spinach domestication and the genetic basis of agronomic traits.</title>
        <authorList>
            <person name="Cai X."/>
            <person name="Sun X."/>
            <person name="Xu C."/>
            <person name="Sun H."/>
            <person name="Wang X."/>
            <person name="Ge C."/>
            <person name="Zhang Z."/>
            <person name="Wang Q."/>
            <person name="Fei Z."/>
            <person name="Jiao C."/>
            <person name="Wang Q."/>
        </authorList>
    </citation>
    <scope>NUCLEOTIDE SEQUENCE [LARGE SCALE GENOMIC DNA]</scope>
    <source>
        <strain evidence="2">cv. Varoflay</strain>
    </source>
</reference>
<name>A0A9R0JSK7_SPIOL</name>
<evidence type="ECO:0000313" key="2">
    <source>
        <dbReference type="Proteomes" id="UP000813463"/>
    </source>
</evidence>
<dbReference type="AlphaFoldDB" id="A0A9R0JSK7"/>